<evidence type="ECO:0000256" key="3">
    <source>
        <dbReference type="SAM" id="SignalP"/>
    </source>
</evidence>
<dbReference type="AlphaFoldDB" id="A0A4Z1PM85"/>
<dbReference type="PANTHER" id="PTHR33630">
    <property type="entry name" value="CUTINASE RV1984C-RELATED-RELATED"/>
    <property type="match status" value="1"/>
</dbReference>
<evidence type="ECO:0008006" key="6">
    <source>
        <dbReference type="Google" id="ProtNLM"/>
    </source>
</evidence>
<evidence type="ECO:0000313" key="4">
    <source>
        <dbReference type="EMBL" id="TID27269.1"/>
    </source>
</evidence>
<gene>
    <name evidence="4" type="ORF">E6O75_ATG00036</name>
</gene>
<dbReference type="PANTHER" id="PTHR33630:SF9">
    <property type="entry name" value="CUTINASE 4"/>
    <property type="match status" value="1"/>
</dbReference>
<dbReference type="GO" id="GO:0052689">
    <property type="term" value="F:carboxylic ester hydrolase activity"/>
    <property type="evidence" value="ECO:0007669"/>
    <property type="project" value="UniProtKB-ARBA"/>
</dbReference>
<dbReference type="InterPro" id="IPR000675">
    <property type="entry name" value="Cutinase/axe"/>
</dbReference>
<dbReference type="OrthoDB" id="3225429at2759"/>
<keyword evidence="2" id="KW-1015">Disulfide bond</keyword>
<evidence type="ECO:0000313" key="5">
    <source>
        <dbReference type="Proteomes" id="UP000298493"/>
    </source>
</evidence>
<dbReference type="InterPro" id="IPR029058">
    <property type="entry name" value="AB_hydrolase_fold"/>
</dbReference>
<dbReference type="Proteomes" id="UP000298493">
    <property type="component" value="Unassembled WGS sequence"/>
</dbReference>
<keyword evidence="5" id="KW-1185">Reference proteome</keyword>
<comment type="caution">
    <text evidence="4">The sequence shown here is derived from an EMBL/GenBank/DDBJ whole genome shotgun (WGS) entry which is preliminary data.</text>
</comment>
<dbReference type="Gene3D" id="3.40.50.1820">
    <property type="entry name" value="alpha/beta hydrolase"/>
    <property type="match status" value="1"/>
</dbReference>
<feature type="chain" id="PRO_5021245119" description="Carbohydrate esterase family 5 protein" evidence="3">
    <location>
        <begin position="18"/>
        <end position="248"/>
    </location>
</feature>
<keyword evidence="1" id="KW-0378">Hydrolase</keyword>
<proteinExistence type="predicted"/>
<accession>A0A4Z1PM85</accession>
<evidence type="ECO:0000256" key="1">
    <source>
        <dbReference type="ARBA" id="ARBA00022801"/>
    </source>
</evidence>
<dbReference type="STRING" id="86259.A0A4Z1PM85"/>
<sequence>MRASIALFAAVAPAALAAECSPFELVYARATGEPAANGPAKPWSKGYGAAGYSLFTNITALIPGATGYAVNYPASMGTEKQGGADMVKHLTERSKACPTQKYSLGGHSQGSFAVNEALPKLSPDIIKRIVAVTHFGGKECLPSVKGVCISFCNKGDPVCSTRPCGLPPQKRGIVDRREMDAFNAKLPECAAAMQMKTCGLGSGSHMGYNADGTYVKEAACFTAAQFQKLGGGGKASAAPAAPAESAAE</sequence>
<keyword evidence="3" id="KW-0732">Signal</keyword>
<protein>
    <recommendedName>
        <fullName evidence="6">Carbohydrate esterase family 5 protein</fullName>
    </recommendedName>
</protein>
<name>A0A4Z1PM85_9PEZI</name>
<reference evidence="4 5" key="1">
    <citation type="submission" date="2019-04" db="EMBL/GenBank/DDBJ databases">
        <title>High contiguity whole genome sequence and gene annotation resource for two Venturia nashicola isolates.</title>
        <authorList>
            <person name="Prokchorchik M."/>
            <person name="Won K."/>
            <person name="Lee Y."/>
            <person name="Choi E.D."/>
            <person name="Segonzac C."/>
            <person name="Sohn K.H."/>
        </authorList>
    </citation>
    <scope>NUCLEOTIDE SEQUENCE [LARGE SCALE GENOMIC DNA]</scope>
    <source>
        <strain evidence="4 5">PRI2</strain>
    </source>
</reference>
<feature type="signal peptide" evidence="3">
    <location>
        <begin position="1"/>
        <end position="17"/>
    </location>
</feature>
<dbReference type="Pfam" id="PF01083">
    <property type="entry name" value="Cutinase"/>
    <property type="match status" value="1"/>
</dbReference>
<evidence type="ECO:0000256" key="2">
    <source>
        <dbReference type="ARBA" id="ARBA00023157"/>
    </source>
</evidence>
<dbReference type="SUPFAM" id="SSF53474">
    <property type="entry name" value="alpha/beta-Hydrolases"/>
    <property type="match status" value="1"/>
</dbReference>
<dbReference type="SMART" id="SM01110">
    <property type="entry name" value="Cutinase"/>
    <property type="match status" value="1"/>
</dbReference>
<organism evidence="4 5">
    <name type="scientific">Venturia nashicola</name>
    <dbReference type="NCBI Taxonomy" id="86259"/>
    <lineage>
        <taxon>Eukaryota</taxon>
        <taxon>Fungi</taxon>
        <taxon>Dikarya</taxon>
        <taxon>Ascomycota</taxon>
        <taxon>Pezizomycotina</taxon>
        <taxon>Dothideomycetes</taxon>
        <taxon>Pleosporomycetidae</taxon>
        <taxon>Venturiales</taxon>
        <taxon>Venturiaceae</taxon>
        <taxon>Venturia</taxon>
    </lineage>
</organism>
<dbReference type="EMBL" id="SNSC02000001">
    <property type="protein sequence ID" value="TID27269.1"/>
    <property type="molecule type" value="Genomic_DNA"/>
</dbReference>